<dbReference type="AlphaFoldDB" id="A0A2J7YR62"/>
<gene>
    <name evidence="3" type="ORF">SMF913_25991</name>
</gene>
<sequence>MDLQLADKVVVITGAAGGIGQATARLLTHEGAVVVGVDRNPVEDGLGERGSSIQADLTDADSAPRIVEEALERHGRIDALVNNAGGLKLRSGFLDVDEAGWLHTFQLNFHAARRMTAAALPALLAAGGGSMVHVASESARLAATNAPDYAAAKIALVSMSKSLAGEFTPRGVRSNVVTPGPTRTPLYDRPGDFGDQIAQALGVDRESALDQIVTTLRPLMTGRFGEPDDVAGVIAYLLSPLSRQVTGAEWTVDGGALPQI</sequence>
<dbReference type="GO" id="GO:0016616">
    <property type="term" value="F:oxidoreductase activity, acting on the CH-OH group of donors, NAD or NADP as acceptor"/>
    <property type="evidence" value="ECO:0007669"/>
    <property type="project" value="TreeGrafter"/>
</dbReference>
<dbReference type="Proteomes" id="UP000236520">
    <property type="component" value="Unassembled WGS sequence"/>
</dbReference>
<dbReference type="RefSeq" id="WP_102936240.1">
    <property type="nucleotide sequence ID" value="NZ_JBHWEZ010000016.1"/>
</dbReference>
<accession>A0A2J7YR62</accession>
<dbReference type="FunFam" id="3.40.50.720:FF:000084">
    <property type="entry name" value="Short-chain dehydrogenase reductase"/>
    <property type="match status" value="1"/>
</dbReference>
<comment type="caution">
    <text evidence="3">The sequence shown here is derived from an EMBL/GenBank/DDBJ whole genome shotgun (WGS) entry which is preliminary data.</text>
</comment>
<evidence type="ECO:0000313" key="4">
    <source>
        <dbReference type="Proteomes" id="UP000236520"/>
    </source>
</evidence>
<dbReference type="SUPFAM" id="SSF51735">
    <property type="entry name" value="NAD(P)-binding Rossmann-fold domains"/>
    <property type="match status" value="1"/>
</dbReference>
<evidence type="ECO:0000313" key="3">
    <source>
        <dbReference type="EMBL" id="PNG90526.1"/>
    </source>
</evidence>
<keyword evidence="2" id="KW-0560">Oxidoreductase</keyword>
<comment type="similarity">
    <text evidence="1">Belongs to the short-chain dehydrogenases/reductases (SDR) family.</text>
</comment>
<protein>
    <recommendedName>
        <fullName evidence="5">SDR family NAD(P)-dependent oxidoreductase</fullName>
    </recommendedName>
</protein>
<name>A0A2J7YR62_STRMQ</name>
<evidence type="ECO:0000256" key="1">
    <source>
        <dbReference type="ARBA" id="ARBA00006484"/>
    </source>
</evidence>
<dbReference type="PANTHER" id="PTHR42760:SF78">
    <property type="entry name" value="3-OXOACYL-[ACYL-CARRIER-PROTEIN] REDUCTASE [NADH]"/>
    <property type="match status" value="1"/>
</dbReference>
<dbReference type="EMBL" id="LJIW01000002">
    <property type="protein sequence ID" value="PNG90526.1"/>
    <property type="molecule type" value="Genomic_DNA"/>
</dbReference>
<dbReference type="InterPro" id="IPR002347">
    <property type="entry name" value="SDR_fam"/>
</dbReference>
<dbReference type="Gene3D" id="3.40.50.720">
    <property type="entry name" value="NAD(P)-binding Rossmann-like Domain"/>
    <property type="match status" value="1"/>
</dbReference>
<reference evidence="3 4" key="1">
    <citation type="submission" date="2015-09" db="EMBL/GenBank/DDBJ databases">
        <title>Genome sequence, genome mining and natural product profiling of a biocontrol bacterium Streptomyces malaysiensis F913.</title>
        <authorList>
            <person name="Xu Y."/>
            <person name="Wei J."/>
            <person name="Xie J."/>
            <person name="Li T."/>
            <person name="Zhou Z."/>
        </authorList>
    </citation>
    <scope>NUCLEOTIDE SEQUENCE [LARGE SCALE GENOMIC DNA]</scope>
    <source>
        <strain evidence="3 4">F913</strain>
    </source>
</reference>
<dbReference type="PROSITE" id="PS00061">
    <property type="entry name" value="ADH_SHORT"/>
    <property type="match status" value="1"/>
</dbReference>
<proteinExistence type="inferred from homology"/>
<dbReference type="PANTHER" id="PTHR42760">
    <property type="entry name" value="SHORT-CHAIN DEHYDROGENASES/REDUCTASES FAMILY MEMBER"/>
    <property type="match status" value="1"/>
</dbReference>
<dbReference type="InterPro" id="IPR036291">
    <property type="entry name" value="NAD(P)-bd_dom_sf"/>
</dbReference>
<dbReference type="InterPro" id="IPR020904">
    <property type="entry name" value="Sc_DH/Rdtase_CS"/>
</dbReference>
<evidence type="ECO:0000256" key="2">
    <source>
        <dbReference type="ARBA" id="ARBA00023002"/>
    </source>
</evidence>
<keyword evidence="4" id="KW-1185">Reference proteome</keyword>
<organism evidence="3 4">
    <name type="scientific">Streptomyces malaysiensis</name>
    <dbReference type="NCBI Taxonomy" id="92644"/>
    <lineage>
        <taxon>Bacteria</taxon>
        <taxon>Bacillati</taxon>
        <taxon>Actinomycetota</taxon>
        <taxon>Actinomycetes</taxon>
        <taxon>Kitasatosporales</taxon>
        <taxon>Streptomycetaceae</taxon>
        <taxon>Streptomyces</taxon>
        <taxon>Streptomyces violaceusniger group</taxon>
    </lineage>
</organism>
<dbReference type="PRINTS" id="PR00081">
    <property type="entry name" value="GDHRDH"/>
</dbReference>
<dbReference type="Pfam" id="PF13561">
    <property type="entry name" value="adh_short_C2"/>
    <property type="match status" value="1"/>
</dbReference>
<evidence type="ECO:0008006" key="5">
    <source>
        <dbReference type="Google" id="ProtNLM"/>
    </source>
</evidence>
<dbReference type="PRINTS" id="PR00080">
    <property type="entry name" value="SDRFAMILY"/>
</dbReference>
<dbReference type="CDD" id="cd05233">
    <property type="entry name" value="SDR_c"/>
    <property type="match status" value="1"/>
</dbReference>